<name>G7TDI9_XANOB</name>
<organism evidence="2 3">
    <name type="scientific">Xanthomonas oryzae pv. oryzicola (strain BLS256)</name>
    <dbReference type="NCBI Taxonomy" id="383407"/>
    <lineage>
        <taxon>Bacteria</taxon>
        <taxon>Pseudomonadati</taxon>
        <taxon>Pseudomonadota</taxon>
        <taxon>Gammaproteobacteria</taxon>
        <taxon>Lysobacterales</taxon>
        <taxon>Lysobacteraceae</taxon>
        <taxon>Xanthomonas</taxon>
    </lineage>
</organism>
<dbReference type="EMBL" id="CP003057">
    <property type="protein sequence ID" value="AEQ97516.1"/>
    <property type="molecule type" value="Genomic_DNA"/>
</dbReference>
<dbReference type="AlphaFoldDB" id="G7TDI9"/>
<sequence>MGKGLEHAQRTAEGKRVPIIAAPAGGPPQAAPARRRRP</sequence>
<accession>G7TDI9</accession>
<feature type="compositionally biased region" description="Basic and acidic residues" evidence="1">
    <location>
        <begin position="1"/>
        <end position="16"/>
    </location>
</feature>
<evidence type="ECO:0000313" key="3">
    <source>
        <dbReference type="Proteomes" id="UP000008851"/>
    </source>
</evidence>
<dbReference type="KEGG" id="xor:XOC_3423"/>
<gene>
    <name evidence="2" type="ORF">XOC_3423</name>
</gene>
<reference evidence="2 3" key="1">
    <citation type="journal article" date="2011" name="J. Bacteriol.">
        <title>Two new complete genome sequences offer insight into host and tissue specificity of plant pathogenic Xanthomonas spp.</title>
        <authorList>
            <person name="Bogdanove A.J."/>
            <person name="Koebnik R."/>
            <person name="Lu H."/>
            <person name="Furutani A."/>
            <person name="Angiuoli S.V."/>
            <person name="Patil P.B."/>
            <person name="Van Sluys M.A."/>
            <person name="Ryan R.P."/>
            <person name="Meyer D.F."/>
            <person name="Han S.W."/>
            <person name="Aparna G."/>
            <person name="Rajaram M."/>
            <person name="Delcher A.L."/>
            <person name="Phillippy A.M."/>
            <person name="Puiu D."/>
            <person name="Schatz M.C."/>
            <person name="Shumway M."/>
            <person name="Sommer D.D."/>
            <person name="Trapnell C."/>
            <person name="Benahmed F."/>
            <person name="Dimitrov G."/>
            <person name="Madupu R."/>
            <person name="Radune D."/>
            <person name="Sullivan S."/>
            <person name="Jha G."/>
            <person name="Ishihara H."/>
            <person name="Lee S.W."/>
            <person name="Pandey A."/>
            <person name="Sharma V."/>
            <person name="Sriariyanun M."/>
            <person name="Szurek B."/>
            <person name="Vera-Cruz C.M."/>
            <person name="Dorman K.S."/>
            <person name="Ronald P.C."/>
            <person name="Verdier V."/>
            <person name="Dow J.M."/>
            <person name="Sonti R.V."/>
            <person name="Tsuge S."/>
            <person name="Brendel V.P."/>
            <person name="Rabinowicz P.D."/>
            <person name="Leach J.E."/>
            <person name="White F.F."/>
            <person name="Salzberg S.L."/>
        </authorList>
    </citation>
    <scope>NUCLEOTIDE SEQUENCE [LARGE SCALE GENOMIC DNA]</scope>
    <source>
        <strain evidence="2 3">BLS256</strain>
    </source>
</reference>
<evidence type="ECO:0000256" key="1">
    <source>
        <dbReference type="SAM" id="MobiDB-lite"/>
    </source>
</evidence>
<protein>
    <submittedName>
        <fullName evidence="2">Uncharacterized protein</fullName>
    </submittedName>
</protein>
<feature type="region of interest" description="Disordered" evidence="1">
    <location>
        <begin position="1"/>
        <end position="38"/>
    </location>
</feature>
<proteinExistence type="predicted"/>
<dbReference type="Proteomes" id="UP000008851">
    <property type="component" value="Chromosome"/>
</dbReference>
<evidence type="ECO:0000313" key="2">
    <source>
        <dbReference type="EMBL" id="AEQ97516.1"/>
    </source>
</evidence>
<dbReference type="HOGENOM" id="CLU_3334892_0_0_6"/>